<dbReference type="EMBL" id="AAXG02000019">
    <property type="protein sequence ID" value="EDM99388.1"/>
    <property type="molecule type" value="Genomic_DNA"/>
</dbReference>
<dbReference type="STRING" id="411467.BACCAP_02785"/>
<protein>
    <submittedName>
        <fullName evidence="2">Uncharacterized protein</fullName>
    </submittedName>
</protein>
<dbReference type="Proteomes" id="UP000003639">
    <property type="component" value="Unassembled WGS sequence"/>
</dbReference>
<evidence type="ECO:0000313" key="3">
    <source>
        <dbReference type="Proteomes" id="UP000003639"/>
    </source>
</evidence>
<keyword evidence="3" id="KW-1185">Reference proteome</keyword>
<feature type="region of interest" description="Disordered" evidence="1">
    <location>
        <begin position="14"/>
        <end position="37"/>
    </location>
</feature>
<dbReference type="AlphaFoldDB" id="A6NX40"/>
<organism evidence="2 3">
    <name type="scientific">Pseudoflavonifractor capillosus ATCC 29799</name>
    <dbReference type="NCBI Taxonomy" id="411467"/>
    <lineage>
        <taxon>Bacteria</taxon>
        <taxon>Bacillati</taxon>
        <taxon>Bacillota</taxon>
        <taxon>Clostridia</taxon>
        <taxon>Eubacteriales</taxon>
        <taxon>Oscillospiraceae</taxon>
        <taxon>Pseudoflavonifractor</taxon>
    </lineage>
</organism>
<reference evidence="2 3" key="1">
    <citation type="submission" date="2007-04" db="EMBL/GenBank/DDBJ databases">
        <authorList>
            <person name="Fulton L."/>
            <person name="Clifton S."/>
            <person name="Fulton B."/>
            <person name="Xu J."/>
            <person name="Minx P."/>
            <person name="Pepin K.H."/>
            <person name="Johnson M."/>
            <person name="Thiruvilangam P."/>
            <person name="Bhonagiri V."/>
            <person name="Nash W.E."/>
            <person name="Mardis E.R."/>
            <person name="Wilson R.K."/>
        </authorList>
    </citation>
    <scope>NUCLEOTIDE SEQUENCE [LARGE SCALE GENOMIC DNA]</scope>
    <source>
        <strain evidence="2 3">ATCC 29799</strain>
    </source>
</reference>
<feature type="compositionally biased region" description="Basic and acidic residues" evidence="1">
    <location>
        <begin position="14"/>
        <end position="30"/>
    </location>
</feature>
<reference evidence="2 3" key="2">
    <citation type="submission" date="2007-06" db="EMBL/GenBank/DDBJ databases">
        <title>Draft genome sequence of Pseudoflavonifractor capillosus ATCC 29799.</title>
        <authorList>
            <person name="Sudarsanam P."/>
            <person name="Ley R."/>
            <person name="Guruge J."/>
            <person name="Turnbaugh P.J."/>
            <person name="Mahowald M."/>
            <person name="Liep D."/>
            <person name="Gordon J."/>
        </authorList>
    </citation>
    <scope>NUCLEOTIDE SEQUENCE [LARGE SCALE GENOMIC DNA]</scope>
    <source>
        <strain evidence="2 3">ATCC 29799</strain>
    </source>
</reference>
<gene>
    <name evidence="2" type="ORF">BACCAP_02785</name>
</gene>
<evidence type="ECO:0000256" key="1">
    <source>
        <dbReference type="SAM" id="MobiDB-lite"/>
    </source>
</evidence>
<proteinExistence type="predicted"/>
<sequence>MNCPCAKVLRGKTLDGAKRRPGSRRGERKPLTPFTQTTLQIWR</sequence>
<evidence type="ECO:0000313" key="2">
    <source>
        <dbReference type="EMBL" id="EDM99388.1"/>
    </source>
</evidence>
<comment type="caution">
    <text evidence="2">The sequence shown here is derived from an EMBL/GenBank/DDBJ whole genome shotgun (WGS) entry which is preliminary data.</text>
</comment>
<name>A6NX40_9FIRM</name>
<accession>A6NX40</accession>